<accession>A0A1E3VWV3</accession>
<evidence type="ECO:0000256" key="10">
    <source>
        <dbReference type="ARBA" id="ARBA00023136"/>
    </source>
</evidence>
<comment type="similarity">
    <text evidence="2">Belongs to the monovalent cation:proton antiporter 1 (CPA1) transporter (TC 2.A.36) family.</text>
</comment>
<feature type="transmembrane region" description="Helical" evidence="12">
    <location>
        <begin position="322"/>
        <end position="349"/>
    </location>
</feature>
<evidence type="ECO:0000256" key="8">
    <source>
        <dbReference type="ARBA" id="ARBA00023053"/>
    </source>
</evidence>
<feature type="transmembrane region" description="Helical" evidence="12">
    <location>
        <begin position="134"/>
        <end position="153"/>
    </location>
</feature>
<comment type="caution">
    <text evidence="14">The sequence shown here is derived from an EMBL/GenBank/DDBJ whole genome shotgun (WGS) entry which is preliminary data.</text>
</comment>
<proteinExistence type="inferred from homology"/>
<dbReference type="GO" id="GO:0015385">
    <property type="term" value="F:sodium:proton antiporter activity"/>
    <property type="evidence" value="ECO:0007669"/>
    <property type="project" value="InterPro"/>
</dbReference>
<feature type="transmembrane region" description="Helical" evidence="12">
    <location>
        <begin position="361"/>
        <end position="382"/>
    </location>
</feature>
<evidence type="ECO:0000256" key="2">
    <source>
        <dbReference type="ARBA" id="ARBA00007367"/>
    </source>
</evidence>
<dbReference type="RefSeq" id="WP_069438332.1">
    <property type="nucleotide sequence ID" value="NZ_LPWG01000014.1"/>
</dbReference>
<feature type="transmembrane region" description="Helical" evidence="12">
    <location>
        <begin position="208"/>
        <end position="230"/>
    </location>
</feature>
<dbReference type="Gene3D" id="6.10.140.1330">
    <property type="match status" value="1"/>
</dbReference>
<protein>
    <submittedName>
        <fullName evidence="14">Sodium:proton antiporter</fullName>
    </submittedName>
</protein>
<gene>
    <name evidence="14" type="ORF">AUC68_10885</name>
</gene>
<evidence type="ECO:0000256" key="3">
    <source>
        <dbReference type="ARBA" id="ARBA00022448"/>
    </source>
</evidence>
<feature type="transmembrane region" description="Helical" evidence="12">
    <location>
        <begin position="388"/>
        <end position="411"/>
    </location>
</feature>
<dbReference type="InterPro" id="IPR018422">
    <property type="entry name" value="Cation/H_exchanger_CPA1"/>
</dbReference>
<name>A0A1E3VWV3_9HYPH</name>
<dbReference type="EMBL" id="LPWG01000014">
    <property type="protein sequence ID" value="ODR98004.1"/>
    <property type="molecule type" value="Genomic_DNA"/>
</dbReference>
<evidence type="ECO:0000256" key="4">
    <source>
        <dbReference type="ARBA" id="ARBA00022449"/>
    </source>
</evidence>
<evidence type="ECO:0000256" key="12">
    <source>
        <dbReference type="SAM" id="Phobius"/>
    </source>
</evidence>
<evidence type="ECO:0000256" key="5">
    <source>
        <dbReference type="ARBA" id="ARBA00022475"/>
    </source>
</evidence>
<keyword evidence="10 12" id="KW-0472">Membrane</keyword>
<dbReference type="OrthoDB" id="9774146at2"/>
<dbReference type="AlphaFoldDB" id="A0A1E3VWV3"/>
<evidence type="ECO:0000259" key="13">
    <source>
        <dbReference type="Pfam" id="PF00999"/>
    </source>
</evidence>
<keyword evidence="11" id="KW-0739">Sodium transport</keyword>
<evidence type="ECO:0000256" key="9">
    <source>
        <dbReference type="ARBA" id="ARBA00023065"/>
    </source>
</evidence>
<evidence type="ECO:0000313" key="15">
    <source>
        <dbReference type="Proteomes" id="UP000094501"/>
    </source>
</evidence>
<keyword evidence="15" id="KW-1185">Reference proteome</keyword>
<dbReference type="GO" id="GO:0005886">
    <property type="term" value="C:plasma membrane"/>
    <property type="evidence" value="ECO:0007669"/>
    <property type="project" value="UniProtKB-SubCell"/>
</dbReference>
<feature type="transmembrane region" description="Helical" evidence="12">
    <location>
        <begin position="34"/>
        <end position="58"/>
    </location>
</feature>
<keyword evidence="3" id="KW-0813">Transport</keyword>
<dbReference type="PANTHER" id="PTHR10110">
    <property type="entry name" value="SODIUM/HYDROGEN EXCHANGER"/>
    <property type="match status" value="1"/>
</dbReference>
<dbReference type="STRING" id="1774968.AUC68_10885"/>
<dbReference type="Pfam" id="PF00999">
    <property type="entry name" value="Na_H_Exchanger"/>
    <property type="match status" value="1"/>
</dbReference>
<keyword evidence="6 12" id="KW-0812">Transmembrane</keyword>
<comment type="subcellular location">
    <subcellularLocation>
        <location evidence="1">Cell membrane</location>
        <topology evidence="1">Multi-pass membrane protein</topology>
    </subcellularLocation>
</comment>
<feature type="transmembrane region" description="Helical" evidence="12">
    <location>
        <begin position="289"/>
        <end position="316"/>
    </location>
</feature>
<feature type="transmembrane region" description="Helical" evidence="12">
    <location>
        <begin position="100"/>
        <end position="122"/>
    </location>
</feature>
<dbReference type="GO" id="GO:0015386">
    <property type="term" value="F:potassium:proton antiporter activity"/>
    <property type="evidence" value="ECO:0007669"/>
    <property type="project" value="TreeGrafter"/>
</dbReference>
<evidence type="ECO:0000256" key="1">
    <source>
        <dbReference type="ARBA" id="ARBA00004651"/>
    </source>
</evidence>
<organism evidence="14 15">
    <name type="scientific">Methyloceanibacter methanicus</name>
    <dbReference type="NCBI Taxonomy" id="1774968"/>
    <lineage>
        <taxon>Bacteria</taxon>
        <taxon>Pseudomonadati</taxon>
        <taxon>Pseudomonadota</taxon>
        <taxon>Alphaproteobacteria</taxon>
        <taxon>Hyphomicrobiales</taxon>
        <taxon>Hyphomicrobiaceae</taxon>
        <taxon>Methyloceanibacter</taxon>
    </lineage>
</organism>
<keyword evidence="7 12" id="KW-1133">Transmembrane helix</keyword>
<sequence length="423" mass="45302">MPTIYEFIARLLVITALFAWINQRYLRLPNTVGIMAMGICASLILIALEVAVPQIALFGQIEGHLRTMDFSYALLHGMLAFLLFAGAIQIDLSLLRERAWTVGAMATLGVIISTVLVGGLIWGASQVLPQPIPFAWALVFGALISPTDPVAVLNVLKQAKVDKTLEMDMAGESLFNDGVSVVLFTVLLSAAVSGAGDSGIDFGRIAELFFVEALGGAALGLFAGYLAYLGLRSIKDYPTEILILLALVTGTYSFAQVHGFSGPIAVVVAGVLIGNRGRRLAMDGDTERYIYAFWGLVDEVLNAILFLLIGLEVIVVQFDVSLLPLALAAIPIVLAARFFAVALPMAFVGFKQHYVKGTVPILTWGGVRGGVCVALALTIPHIDSRPQILAATYAVVLFSLVVQSLTLPAVVRRFAPETKRTDE</sequence>
<feature type="transmembrane region" description="Helical" evidence="12">
    <location>
        <begin position="70"/>
        <end position="88"/>
    </location>
</feature>
<dbReference type="GO" id="GO:0051453">
    <property type="term" value="P:regulation of intracellular pH"/>
    <property type="evidence" value="ECO:0007669"/>
    <property type="project" value="TreeGrafter"/>
</dbReference>
<dbReference type="InterPro" id="IPR006153">
    <property type="entry name" value="Cation/H_exchanger_TM"/>
</dbReference>
<keyword evidence="4" id="KW-0050">Antiport</keyword>
<feature type="transmembrane region" description="Helical" evidence="12">
    <location>
        <begin position="6"/>
        <end position="22"/>
    </location>
</feature>
<evidence type="ECO:0000313" key="14">
    <source>
        <dbReference type="EMBL" id="ODR98004.1"/>
    </source>
</evidence>
<dbReference type="Proteomes" id="UP000094501">
    <property type="component" value="Unassembled WGS sequence"/>
</dbReference>
<dbReference type="PANTHER" id="PTHR10110:SF195">
    <property type="entry name" value="NA(+)_H(+) ANTIPORTER NHAS2"/>
    <property type="match status" value="1"/>
</dbReference>
<evidence type="ECO:0000256" key="7">
    <source>
        <dbReference type="ARBA" id="ARBA00022989"/>
    </source>
</evidence>
<keyword evidence="5" id="KW-1003">Cell membrane</keyword>
<feature type="domain" description="Cation/H+ exchanger transmembrane" evidence="13">
    <location>
        <begin position="14"/>
        <end position="412"/>
    </location>
</feature>
<reference evidence="14 15" key="1">
    <citation type="journal article" date="2016" name="Environ. Microbiol.">
        <title>New Methyloceanibacter diversity from North Sea sediments includes methanotroph containing solely the soluble methane monooxygenase.</title>
        <authorList>
            <person name="Vekeman B."/>
            <person name="Kerckhof F.M."/>
            <person name="Cremers G."/>
            <person name="de Vos P."/>
            <person name="Vandamme P."/>
            <person name="Boon N."/>
            <person name="Op den Camp H.J."/>
            <person name="Heylen K."/>
        </authorList>
    </citation>
    <scope>NUCLEOTIDE SEQUENCE [LARGE SCALE GENOMIC DNA]</scope>
    <source>
        <strain evidence="14 15">R-67174</strain>
    </source>
</reference>
<keyword evidence="9" id="KW-0406">Ion transport</keyword>
<dbReference type="GO" id="GO:0098719">
    <property type="term" value="P:sodium ion import across plasma membrane"/>
    <property type="evidence" value="ECO:0007669"/>
    <property type="project" value="TreeGrafter"/>
</dbReference>
<evidence type="ECO:0000256" key="11">
    <source>
        <dbReference type="ARBA" id="ARBA00023201"/>
    </source>
</evidence>
<feature type="transmembrane region" description="Helical" evidence="12">
    <location>
        <begin position="237"/>
        <end position="254"/>
    </location>
</feature>
<keyword evidence="8" id="KW-0915">Sodium</keyword>
<evidence type="ECO:0000256" key="6">
    <source>
        <dbReference type="ARBA" id="ARBA00022692"/>
    </source>
</evidence>